<feature type="signal peptide" evidence="2">
    <location>
        <begin position="1"/>
        <end position="23"/>
    </location>
</feature>
<reference evidence="3 4" key="1">
    <citation type="submission" date="2024-01" db="EMBL/GenBank/DDBJ databases">
        <title>The genome sequence of Erythrobacteraceae sp. strain 1XM1-14.</title>
        <authorList>
            <person name="Liu Y."/>
        </authorList>
    </citation>
    <scope>NUCLEOTIDE SEQUENCE [LARGE SCALE GENOMIC DNA]</scope>
    <source>
        <strain evidence="3 4">1XM1-14</strain>
    </source>
</reference>
<sequence length="112" mass="12673">MRGLPFLALALSSLFLGGCVVRAAADVVTAPVKVASKRVDLATTSQSEADEKRGREMREREEELRQFERRYDRQLEKCREGNDRACFEAKETYSEIQILLRNNPGLAASPER</sequence>
<feature type="region of interest" description="Disordered" evidence="1">
    <location>
        <begin position="41"/>
        <end position="63"/>
    </location>
</feature>
<feature type="chain" id="PRO_5045922623" description="Lipoprotein" evidence="2">
    <location>
        <begin position="24"/>
        <end position="112"/>
    </location>
</feature>
<keyword evidence="4" id="KW-1185">Reference proteome</keyword>
<evidence type="ECO:0000256" key="1">
    <source>
        <dbReference type="SAM" id="MobiDB-lite"/>
    </source>
</evidence>
<evidence type="ECO:0008006" key="5">
    <source>
        <dbReference type="Google" id="ProtNLM"/>
    </source>
</evidence>
<gene>
    <name evidence="3" type="ORF">VRS74_08530</name>
</gene>
<dbReference type="Proteomes" id="UP001343492">
    <property type="component" value="Unassembled WGS sequence"/>
</dbReference>
<evidence type="ECO:0000313" key="3">
    <source>
        <dbReference type="EMBL" id="MEE1877727.1"/>
    </source>
</evidence>
<feature type="compositionally biased region" description="Basic and acidic residues" evidence="1">
    <location>
        <begin position="49"/>
        <end position="63"/>
    </location>
</feature>
<name>A0ABU7GFH6_9SPHN</name>
<dbReference type="PROSITE" id="PS51257">
    <property type="entry name" value="PROKAR_LIPOPROTEIN"/>
    <property type="match status" value="1"/>
</dbReference>
<organism evidence="3 4">
    <name type="scientific">Altererythrobacter litoralis</name>
    <dbReference type="NCBI Taxonomy" id="3113904"/>
    <lineage>
        <taxon>Bacteria</taxon>
        <taxon>Pseudomonadati</taxon>
        <taxon>Pseudomonadota</taxon>
        <taxon>Alphaproteobacteria</taxon>
        <taxon>Sphingomonadales</taxon>
        <taxon>Erythrobacteraceae</taxon>
        <taxon>Altererythrobacter</taxon>
    </lineage>
</organism>
<comment type="caution">
    <text evidence="3">The sequence shown here is derived from an EMBL/GenBank/DDBJ whole genome shotgun (WGS) entry which is preliminary data.</text>
</comment>
<proteinExistence type="predicted"/>
<evidence type="ECO:0000256" key="2">
    <source>
        <dbReference type="SAM" id="SignalP"/>
    </source>
</evidence>
<keyword evidence="2" id="KW-0732">Signal</keyword>
<dbReference type="EMBL" id="JAZDQV010000007">
    <property type="protein sequence ID" value="MEE1877727.1"/>
    <property type="molecule type" value="Genomic_DNA"/>
</dbReference>
<protein>
    <recommendedName>
        <fullName evidence="5">Lipoprotein</fullName>
    </recommendedName>
</protein>
<accession>A0ABU7GFH6</accession>
<dbReference type="RefSeq" id="WP_354144833.1">
    <property type="nucleotide sequence ID" value="NZ_JAZDQV010000007.1"/>
</dbReference>
<evidence type="ECO:0000313" key="4">
    <source>
        <dbReference type="Proteomes" id="UP001343492"/>
    </source>
</evidence>